<name>A0A926RVZ6_9BACL</name>
<dbReference type="HAMAP" id="MF_00299">
    <property type="entry name" value="KptA"/>
    <property type="match status" value="1"/>
</dbReference>
<dbReference type="GO" id="GO:0006388">
    <property type="term" value="P:tRNA splicing, via endonucleolytic cleavage and ligation"/>
    <property type="evidence" value="ECO:0007669"/>
    <property type="project" value="UniProtKB-UniRule"/>
</dbReference>
<dbReference type="PANTHER" id="PTHR12684">
    <property type="entry name" value="PUTATIVE PHOSPHOTRANSFERASE"/>
    <property type="match status" value="1"/>
</dbReference>
<reference evidence="6" key="1">
    <citation type="submission" date="2020-09" db="EMBL/GenBank/DDBJ databases">
        <title>A novel bacterium of genus Hazenella, isolated from South China Sea.</title>
        <authorList>
            <person name="Huang H."/>
            <person name="Mo K."/>
            <person name="Hu Y."/>
        </authorList>
    </citation>
    <scope>NUCLEOTIDE SEQUENCE</scope>
    <source>
        <strain evidence="6">IB182357</strain>
    </source>
</reference>
<evidence type="ECO:0000313" key="7">
    <source>
        <dbReference type="Proteomes" id="UP000661691"/>
    </source>
</evidence>
<protein>
    <recommendedName>
        <fullName evidence="5">Probable RNA 2'-phosphotransferase</fullName>
        <ecNumber evidence="5">2.7.1.-</ecNumber>
    </recommendedName>
</protein>
<dbReference type="EC" id="2.7.1.-" evidence="5"/>
<evidence type="ECO:0000256" key="2">
    <source>
        <dbReference type="ARBA" id="ARBA00022679"/>
    </source>
</evidence>
<gene>
    <name evidence="5" type="primary">kptA</name>
    <name evidence="6" type="ORF">IC620_00985</name>
</gene>
<comment type="caution">
    <text evidence="6">The sequence shown here is derived from an EMBL/GenBank/DDBJ whole genome shotgun (WGS) entry which is preliminary data.</text>
</comment>
<dbReference type="Gene3D" id="1.10.10.970">
    <property type="entry name" value="RNA 2'-phosphotransferase, Tpt1/KptA family, N-terminal domain"/>
    <property type="match status" value="1"/>
</dbReference>
<dbReference type="Pfam" id="PF01885">
    <property type="entry name" value="PTS_2-RNA"/>
    <property type="match status" value="1"/>
</dbReference>
<dbReference type="Proteomes" id="UP000661691">
    <property type="component" value="Unassembled WGS sequence"/>
</dbReference>
<dbReference type="Gene3D" id="3.20.170.30">
    <property type="match status" value="1"/>
</dbReference>
<dbReference type="GO" id="GO:0000215">
    <property type="term" value="F:tRNA 2'-phosphotransferase activity"/>
    <property type="evidence" value="ECO:0007669"/>
    <property type="project" value="TreeGrafter"/>
</dbReference>
<dbReference type="InterPro" id="IPR022928">
    <property type="entry name" value="RNA_2'-PTrans_KptA"/>
</dbReference>
<evidence type="ECO:0000313" key="6">
    <source>
        <dbReference type="EMBL" id="MBD1370936.1"/>
    </source>
</evidence>
<dbReference type="PANTHER" id="PTHR12684:SF2">
    <property type="entry name" value="TRNA 2'-PHOSPHOTRANSFERASE 1"/>
    <property type="match status" value="1"/>
</dbReference>
<evidence type="ECO:0000256" key="1">
    <source>
        <dbReference type="ARBA" id="ARBA00009836"/>
    </source>
</evidence>
<keyword evidence="2 5" id="KW-0808">Transferase</keyword>
<dbReference type="SUPFAM" id="SSF56399">
    <property type="entry name" value="ADP-ribosylation"/>
    <property type="match status" value="1"/>
</dbReference>
<dbReference type="InterPro" id="IPR042080">
    <property type="entry name" value="RNA_2'-PTrans_N"/>
</dbReference>
<dbReference type="AlphaFoldDB" id="A0A926RVZ6"/>
<comment type="similarity">
    <text evidence="1 5">Belongs to the KptA/TPT1 family.</text>
</comment>
<organism evidence="6 7">
    <name type="scientific">Polycladospora coralii</name>
    <dbReference type="NCBI Taxonomy" id="2771432"/>
    <lineage>
        <taxon>Bacteria</taxon>
        <taxon>Bacillati</taxon>
        <taxon>Bacillota</taxon>
        <taxon>Bacilli</taxon>
        <taxon>Bacillales</taxon>
        <taxon>Thermoactinomycetaceae</taxon>
        <taxon>Polycladospora</taxon>
    </lineage>
</organism>
<accession>A0A926RVZ6</accession>
<evidence type="ECO:0000256" key="5">
    <source>
        <dbReference type="HAMAP-Rule" id="MF_00299"/>
    </source>
</evidence>
<sequence length="195" mass="22658">MRNHSDMIRKSKFLSKVMRHEPSIIGVLPDKNGWIDVDLLLDRCNHYGIELDLKTLKYIVESNDKKRFAFSKDQTKIRASQGHSIKVDLELKPLTPPEYLYHGTAKHFLKSIFRDGLLPGKREYVHLTRDIKAASLVGKRHGKLILLRVLAEEMHHEGYFFYRSENNVWLTATVPARFIKQIEQELDGVHLSTNP</sequence>
<dbReference type="GO" id="GO:0003950">
    <property type="term" value="F:NAD+ poly-ADP-ribosyltransferase activity"/>
    <property type="evidence" value="ECO:0007669"/>
    <property type="project" value="InterPro"/>
</dbReference>
<proteinExistence type="inferred from homology"/>
<dbReference type="InterPro" id="IPR002745">
    <property type="entry name" value="Ptrans_KptA/Tpt1"/>
</dbReference>
<keyword evidence="7" id="KW-1185">Reference proteome</keyword>
<comment type="function">
    <text evidence="4 5">Removes the 2'-phosphate from RNA via an intermediate in which the phosphate is ADP-ribosylated by NAD followed by a presumed transesterification to release the RNA and generate ADP-ribose 1''-2''-cyclic phosphate (APPR&gt;P). May function as an ADP-ribosylase.</text>
</comment>
<dbReference type="RefSeq" id="WP_191139161.1">
    <property type="nucleotide sequence ID" value="NZ_JACXAG020000002.1"/>
</dbReference>
<keyword evidence="3 5" id="KW-0520">NAD</keyword>
<evidence type="ECO:0000256" key="4">
    <source>
        <dbReference type="ARBA" id="ARBA00025212"/>
    </source>
</evidence>
<dbReference type="InterPro" id="IPR042081">
    <property type="entry name" value="RNA_2'-PTrans_C"/>
</dbReference>
<evidence type="ECO:0000256" key="3">
    <source>
        <dbReference type="ARBA" id="ARBA00023027"/>
    </source>
</evidence>
<dbReference type="EMBL" id="JACXAH010000002">
    <property type="protein sequence ID" value="MBD1370936.1"/>
    <property type="molecule type" value="Genomic_DNA"/>
</dbReference>